<sequence length="227" mass="27026">MTSNCYQFHKASSGIKIPKHMKPSILLGGWLPENLRRYKELEDWKHERLNAEQKNEFDKQFLLHVDAFLSQCKKSITLLQESCYEQWVEQTKKTKTICHQDFAAGNLLIDKKGNLQVFDMDSLTIDLPIRDMRKILNKVMKKRKKWSLDVMNNMVEAYQSINPLTNEQLIVLTADVLFPHLFYGQVSKYYEKREKEWTEEKHISRLKDTIFTELSKESTIKAYRYRL</sequence>
<evidence type="ECO:0000313" key="2">
    <source>
        <dbReference type="EMBL" id="MFC0472250.1"/>
    </source>
</evidence>
<protein>
    <submittedName>
        <fullName evidence="2">CotS family spore coat protein</fullName>
    </submittedName>
</protein>
<proteinExistence type="predicted"/>
<comment type="caution">
    <text evidence="2">The sequence shown here is derived from an EMBL/GenBank/DDBJ whole genome shotgun (WGS) entry which is preliminary data.</text>
</comment>
<evidence type="ECO:0000259" key="1">
    <source>
        <dbReference type="Pfam" id="PF01636"/>
    </source>
</evidence>
<dbReference type="NCBIfam" id="TIGR02906">
    <property type="entry name" value="spore_CotS"/>
    <property type="match status" value="1"/>
</dbReference>
<dbReference type="Proteomes" id="UP001589838">
    <property type="component" value="Unassembled WGS sequence"/>
</dbReference>
<dbReference type="InterPro" id="IPR014255">
    <property type="entry name" value="Spore_coat_CotS"/>
</dbReference>
<dbReference type="SUPFAM" id="SSF56112">
    <property type="entry name" value="Protein kinase-like (PK-like)"/>
    <property type="match status" value="1"/>
</dbReference>
<accession>A0ABV6KGR3</accession>
<dbReference type="PANTHER" id="PTHR39179:SF1">
    <property type="entry name" value="SPORE COAT PROTEIN I"/>
    <property type="match status" value="1"/>
</dbReference>
<evidence type="ECO:0000313" key="3">
    <source>
        <dbReference type="Proteomes" id="UP001589838"/>
    </source>
</evidence>
<dbReference type="InterPro" id="IPR047175">
    <property type="entry name" value="CotS-like"/>
</dbReference>
<reference evidence="2 3" key="1">
    <citation type="submission" date="2024-09" db="EMBL/GenBank/DDBJ databases">
        <authorList>
            <person name="Sun Q."/>
            <person name="Mori K."/>
        </authorList>
    </citation>
    <scope>NUCLEOTIDE SEQUENCE [LARGE SCALE GENOMIC DNA]</scope>
    <source>
        <strain evidence="2 3">NCAIM B.02610</strain>
    </source>
</reference>
<dbReference type="PANTHER" id="PTHR39179">
    <property type="entry name" value="SPORE COAT PROTEIN I"/>
    <property type="match status" value="1"/>
</dbReference>
<dbReference type="RefSeq" id="WP_390183982.1">
    <property type="nucleotide sequence ID" value="NZ_JBHLUX010000065.1"/>
</dbReference>
<organism evidence="2 3">
    <name type="scientific">Halalkalibacter kiskunsagensis</name>
    <dbReference type="NCBI Taxonomy" id="1548599"/>
    <lineage>
        <taxon>Bacteria</taxon>
        <taxon>Bacillati</taxon>
        <taxon>Bacillota</taxon>
        <taxon>Bacilli</taxon>
        <taxon>Bacillales</taxon>
        <taxon>Bacillaceae</taxon>
        <taxon>Halalkalibacter</taxon>
    </lineage>
</organism>
<dbReference type="InterPro" id="IPR011009">
    <property type="entry name" value="Kinase-like_dom_sf"/>
</dbReference>
<dbReference type="Pfam" id="PF01636">
    <property type="entry name" value="APH"/>
    <property type="match status" value="1"/>
</dbReference>
<keyword evidence="2" id="KW-0167">Capsid protein</keyword>
<dbReference type="Gene3D" id="3.90.1200.10">
    <property type="match status" value="1"/>
</dbReference>
<feature type="domain" description="Aminoglycoside phosphotransferase" evidence="1">
    <location>
        <begin position="20"/>
        <end position="137"/>
    </location>
</feature>
<name>A0ABV6KGR3_9BACI</name>
<dbReference type="EMBL" id="JBHLUX010000065">
    <property type="protein sequence ID" value="MFC0472250.1"/>
    <property type="molecule type" value="Genomic_DNA"/>
</dbReference>
<gene>
    <name evidence="2" type="ORF">ACFFHM_17565</name>
</gene>
<keyword evidence="3" id="KW-1185">Reference proteome</keyword>
<dbReference type="InterPro" id="IPR002575">
    <property type="entry name" value="Aminoglycoside_PTrfase"/>
</dbReference>
<keyword evidence="2" id="KW-0946">Virion</keyword>